<proteinExistence type="predicted"/>
<comment type="caution">
    <text evidence="1">The sequence shown here is derived from an EMBL/GenBank/DDBJ whole genome shotgun (WGS) entry which is preliminary data.</text>
</comment>
<evidence type="ECO:0000313" key="1">
    <source>
        <dbReference type="EMBL" id="KAI3698743.1"/>
    </source>
</evidence>
<evidence type="ECO:0000313" key="2">
    <source>
        <dbReference type="Proteomes" id="UP001055811"/>
    </source>
</evidence>
<keyword evidence="2" id="KW-1185">Reference proteome</keyword>
<organism evidence="1 2">
    <name type="scientific">Cichorium intybus</name>
    <name type="common">Chicory</name>
    <dbReference type="NCBI Taxonomy" id="13427"/>
    <lineage>
        <taxon>Eukaryota</taxon>
        <taxon>Viridiplantae</taxon>
        <taxon>Streptophyta</taxon>
        <taxon>Embryophyta</taxon>
        <taxon>Tracheophyta</taxon>
        <taxon>Spermatophyta</taxon>
        <taxon>Magnoliopsida</taxon>
        <taxon>eudicotyledons</taxon>
        <taxon>Gunneridae</taxon>
        <taxon>Pentapetalae</taxon>
        <taxon>asterids</taxon>
        <taxon>campanulids</taxon>
        <taxon>Asterales</taxon>
        <taxon>Asteraceae</taxon>
        <taxon>Cichorioideae</taxon>
        <taxon>Cichorieae</taxon>
        <taxon>Cichoriinae</taxon>
        <taxon>Cichorium</taxon>
    </lineage>
</organism>
<sequence length="110" mass="11817">MGAFHQQADKKADKKAAEADNKADEKAAARGAIDSNAMLGPRKRTRKTSSSGSITPTLRSNQSHSQSSESSSDGKRNNAETQTAGEFDAYCLESDSISLHVTEETIKKDK</sequence>
<accession>A0ACB8ZM77</accession>
<dbReference type="EMBL" id="CM042016">
    <property type="protein sequence ID" value="KAI3698743.1"/>
    <property type="molecule type" value="Genomic_DNA"/>
</dbReference>
<protein>
    <submittedName>
        <fullName evidence="1">Uncharacterized protein</fullName>
    </submittedName>
</protein>
<name>A0ACB8ZM77_CICIN</name>
<dbReference type="Proteomes" id="UP001055811">
    <property type="component" value="Linkage Group LG08"/>
</dbReference>
<reference evidence="1 2" key="2">
    <citation type="journal article" date="2022" name="Mol. Ecol. Resour.">
        <title>The genomes of chicory, endive, great burdock and yacon provide insights into Asteraceae paleo-polyploidization history and plant inulin production.</title>
        <authorList>
            <person name="Fan W."/>
            <person name="Wang S."/>
            <person name="Wang H."/>
            <person name="Wang A."/>
            <person name="Jiang F."/>
            <person name="Liu H."/>
            <person name="Zhao H."/>
            <person name="Xu D."/>
            <person name="Zhang Y."/>
        </authorList>
    </citation>
    <scope>NUCLEOTIDE SEQUENCE [LARGE SCALE GENOMIC DNA]</scope>
    <source>
        <strain evidence="2">cv. Punajuju</strain>
        <tissue evidence="1">Leaves</tissue>
    </source>
</reference>
<gene>
    <name evidence="1" type="ORF">L2E82_42532</name>
</gene>
<reference evidence="2" key="1">
    <citation type="journal article" date="2022" name="Mol. Ecol. Resour.">
        <title>The genomes of chicory, endive, great burdock and yacon provide insights into Asteraceae palaeo-polyploidization history and plant inulin production.</title>
        <authorList>
            <person name="Fan W."/>
            <person name="Wang S."/>
            <person name="Wang H."/>
            <person name="Wang A."/>
            <person name="Jiang F."/>
            <person name="Liu H."/>
            <person name="Zhao H."/>
            <person name="Xu D."/>
            <person name="Zhang Y."/>
        </authorList>
    </citation>
    <scope>NUCLEOTIDE SEQUENCE [LARGE SCALE GENOMIC DNA]</scope>
    <source>
        <strain evidence="2">cv. Punajuju</strain>
    </source>
</reference>